<comment type="caution">
    <text evidence="3">The sequence shown here is derived from an EMBL/GenBank/DDBJ whole genome shotgun (WGS) entry which is preliminary data.</text>
</comment>
<accession>A0A5C5XNW7</accession>
<dbReference type="GO" id="GO:0003677">
    <property type="term" value="F:DNA binding"/>
    <property type="evidence" value="ECO:0007669"/>
    <property type="project" value="InterPro"/>
</dbReference>
<dbReference type="InterPro" id="IPR013762">
    <property type="entry name" value="Integrase-like_cat_sf"/>
</dbReference>
<dbReference type="Gene3D" id="1.10.10.60">
    <property type="entry name" value="Homeodomain-like"/>
    <property type="match status" value="1"/>
</dbReference>
<dbReference type="SUPFAM" id="SSF56349">
    <property type="entry name" value="DNA breaking-rejoining enzymes"/>
    <property type="match status" value="1"/>
</dbReference>
<keyword evidence="1" id="KW-0233">DNA recombination</keyword>
<dbReference type="SUPFAM" id="SSF46689">
    <property type="entry name" value="Homeodomain-like"/>
    <property type="match status" value="1"/>
</dbReference>
<keyword evidence="4" id="KW-1185">Reference proteome</keyword>
<gene>
    <name evidence="3" type="ORF">Pan54_51800</name>
</gene>
<proteinExistence type="predicted"/>
<dbReference type="Pfam" id="PF02796">
    <property type="entry name" value="HTH_7"/>
    <property type="match status" value="1"/>
</dbReference>
<protein>
    <submittedName>
        <fullName evidence="3">Helix-turn-helix domain of resolvase</fullName>
    </submittedName>
</protein>
<reference evidence="3 4" key="1">
    <citation type="submission" date="2019-02" db="EMBL/GenBank/DDBJ databases">
        <title>Deep-cultivation of Planctomycetes and their phenomic and genomic characterization uncovers novel biology.</title>
        <authorList>
            <person name="Wiegand S."/>
            <person name="Jogler M."/>
            <person name="Boedeker C."/>
            <person name="Pinto D."/>
            <person name="Vollmers J."/>
            <person name="Rivas-Marin E."/>
            <person name="Kohn T."/>
            <person name="Peeters S.H."/>
            <person name="Heuer A."/>
            <person name="Rast P."/>
            <person name="Oberbeckmann S."/>
            <person name="Bunk B."/>
            <person name="Jeske O."/>
            <person name="Meyerdierks A."/>
            <person name="Storesund J.E."/>
            <person name="Kallscheuer N."/>
            <person name="Luecker S."/>
            <person name="Lage O.M."/>
            <person name="Pohl T."/>
            <person name="Merkel B.J."/>
            <person name="Hornburger P."/>
            <person name="Mueller R.-W."/>
            <person name="Bruemmer F."/>
            <person name="Labrenz M."/>
            <person name="Spormann A.M."/>
            <person name="Op Den Camp H."/>
            <person name="Overmann J."/>
            <person name="Amann R."/>
            <person name="Jetten M.S.M."/>
            <person name="Mascher T."/>
            <person name="Medema M.H."/>
            <person name="Devos D.P."/>
            <person name="Kaster A.-K."/>
            <person name="Ovreas L."/>
            <person name="Rohde M."/>
            <person name="Galperin M.Y."/>
            <person name="Jogler C."/>
        </authorList>
    </citation>
    <scope>NUCLEOTIDE SEQUENCE [LARGE SCALE GENOMIC DNA]</scope>
    <source>
        <strain evidence="3 4">Pan54</strain>
    </source>
</reference>
<feature type="domain" description="Resolvase HTH" evidence="2">
    <location>
        <begin position="518"/>
        <end position="550"/>
    </location>
</feature>
<dbReference type="InterPro" id="IPR006120">
    <property type="entry name" value="Resolvase_HTH_dom"/>
</dbReference>
<evidence type="ECO:0000313" key="4">
    <source>
        <dbReference type="Proteomes" id="UP000316095"/>
    </source>
</evidence>
<organism evidence="3 4">
    <name type="scientific">Rubinisphaera italica</name>
    <dbReference type="NCBI Taxonomy" id="2527969"/>
    <lineage>
        <taxon>Bacteria</taxon>
        <taxon>Pseudomonadati</taxon>
        <taxon>Planctomycetota</taxon>
        <taxon>Planctomycetia</taxon>
        <taxon>Planctomycetales</taxon>
        <taxon>Planctomycetaceae</taxon>
        <taxon>Rubinisphaera</taxon>
    </lineage>
</organism>
<evidence type="ECO:0000256" key="1">
    <source>
        <dbReference type="ARBA" id="ARBA00023172"/>
    </source>
</evidence>
<dbReference type="EMBL" id="SJPG01000001">
    <property type="protein sequence ID" value="TWT64418.1"/>
    <property type="molecule type" value="Genomic_DNA"/>
</dbReference>
<dbReference type="GO" id="GO:0015074">
    <property type="term" value="P:DNA integration"/>
    <property type="evidence" value="ECO:0007669"/>
    <property type="project" value="InterPro"/>
</dbReference>
<evidence type="ECO:0000313" key="3">
    <source>
        <dbReference type="EMBL" id="TWT64418.1"/>
    </source>
</evidence>
<dbReference type="Gene3D" id="1.10.443.10">
    <property type="entry name" value="Intergrase catalytic core"/>
    <property type="match status" value="1"/>
</dbReference>
<name>A0A5C5XNW7_9PLAN</name>
<dbReference type="InterPro" id="IPR009057">
    <property type="entry name" value="Homeodomain-like_sf"/>
</dbReference>
<dbReference type="OrthoDB" id="246806at2"/>
<sequence>MSTYQKKLKRSKNGIVRYIGRNFAGHQEKFYLGWDLSLAEPREALIRELWDHLERHWHYTQGNFHWTPDYLAAAKAIAKGKAPVLPPTFKTKSDPEGYVAALNDIGPAFAPADETLFEAGLKAVSAGIRDRRDVLSTRNNVELTGQTIEEALNGYRDYLQTKGRQPDGSYSTWWKTQLTQLKSWRSFLDVVHRFKDGEQVKVEMTKVDLGHLTTEHAQAMIDAVRSRPLTFDSLRRKDGTRTRLTPSSARGIIKVAVKFFEWLDLSSEFSWLEPRKFRLSKKPEPLTNEEKFVREQKKEVSTVSYEHIRLLSKYALPSERVILLCGLNAAFGPGEIGQLRVPFIRRESGEIVGIRFKTGNPTRHKLWPETLEGLEWQLDRRANFEHGEGTDREIVFLTENGKPLWRITKAGNYSDGVSRQWNRLVNRVQKDHPDFPDYSLGKLRKTAATRILMLAGAAEASLVLAHRTISEDELLECYVQIPWEKLYDAQERFGEEVAPHLKTDRPAFLRQPKNYIGLKKIELIRELHTAGVPVKKIAKAAKVSTMTVYRQIERFNDEKHSNGQC</sequence>
<dbReference type="RefSeq" id="WP_146506133.1">
    <property type="nucleotide sequence ID" value="NZ_SJPG01000001.1"/>
</dbReference>
<dbReference type="AlphaFoldDB" id="A0A5C5XNW7"/>
<dbReference type="Proteomes" id="UP000316095">
    <property type="component" value="Unassembled WGS sequence"/>
</dbReference>
<dbReference type="InterPro" id="IPR011010">
    <property type="entry name" value="DNA_brk_join_enz"/>
</dbReference>
<evidence type="ECO:0000259" key="2">
    <source>
        <dbReference type="Pfam" id="PF02796"/>
    </source>
</evidence>
<dbReference type="GO" id="GO:0000150">
    <property type="term" value="F:DNA strand exchange activity"/>
    <property type="evidence" value="ECO:0007669"/>
    <property type="project" value="InterPro"/>
</dbReference>